<sequence>MPAAWTRLRHHRHGPFFIGTIAALICLPVMLNWAPHFAPGVTAIVFFLIYLVMMGLRIPRLDGPTLKNRGQNEDEPAIALLAVTILAAVAAVVSLFDALNGDRPAGLEVALAFGSVVLGWLTIHTMFALHYAHLYWRPRAQKDGSEARRGGFDFPETASPGAYDFLYFAFIIGMTAQTSDVSITTTDMRKINLVHAVVSFFFNTVLVAASVNAVVALGGR</sequence>
<keyword evidence="3" id="KW-1185">Reference proteome</keyword>
<keyword evidence="1" id="KW-0812">Transmembrane</keyword>
<evidence type="ECO:0000313" key="3">
    <source>
        <dbReference type="Proteomes" id="UP000295238"/>
    </source>
</evidence>
<dbReference type="EMBL" id="SMTL01000001">
    <property type="protein sequence ID" value="TDK38663.1"/>
    <property type="molecule type" value="Genomic_DNA"/>
</dbReference>
<accession>A0A4R5ULG3</accession>
<evidence type="ECO:0000313" key="2">
    <source>
        <dbReference type="EMBL" id="TDK38663.1"/>
    </source>
</evidence>
<organism evidence="2 3">
    <name type="scientific">Rhizobium deserti</name>
    <dbReference type="NCBI Taxonomy" id="2547961"/>
    <lineage>
        <taxon>Bacteria</taxon>
        <taxon>Pseudomonadati</taxon>
        <taxon>Pseudomonadota</taxon>
        <taxon>Alphaproteobacteria</taxon>
        <taxon>Hyphomicrobiales</taxon>
        <taxon>Rhizobiaceae</taxon>
        <taxon>Rhizobium/Agrobacterium group</taxon>
        <taxon>Rhizobium</taxon>
    </lineage>
</organism>
<feature type="transmembrane region" description="Helical" evidence="1">
    <location>
        <begin position="193"/>
        <end position="217"/>
    </location>
</feature>
<gene>
    <name evidence="2" type="ORF">E2F50_00450</name>
</gene>
<reference evidence="2 3" key="1">
    <citation type="submission" date="2019-03" db="EMBL/GenBank/DDBJ databases">
        <title>Rhizobium sp. nov., an bacterium isolated from biocrust in Mu Us Desert.</title>
        <authorList>
            <person name="Lixiong L."/>
        </authorList>
    </citation>
    <scope>NUCLEOTIDE SEQUENCE [LARGE SCALE GENOMIC DNA]</scope>
    <source>
        <strain evidence="2 3">SPY-1</strain>
    </source>
</reference>
<proteinExistence type="predicted"/>
<dbReference type="AlphaFoldDB" id="A0A4R5ULG3"/>
<dbReference type="Proteomes" id="UP000295238">
    <property type="component" value="Unassembled WGS sequence"/>
</dbReference>
<feature type="transmembrane region" description="Helical" evidence="1">
    <location>
        <begin position="77"/>
        <end position="99"/>
    </location>
</feature>
<protein>
    <submittedName>
        <fullName evidence="2">DUF1345 domain-containing protein</fullName>
    </submittedName>
</protein>
<dbReference type="RefSeq" id="WP_133314112.1">
    <property type="nucleotide sequence ID" value="NZ_SMTL01000001.1"/>
</dbReference>
<feature type="transmembrane region" description="Helical" evidence="1">
    <location>
        <begin position="12"/>
        <end position="31"/>
    </location>
</feature>
<dbReference type="Pfam" id="PF07077">
    <property type="entry name" value="DUF1345"/>
    <property type="match status" value="1"/>
</dbReference>
<dbReference type="OrthoDB" id="64737at2"/>
<feature type="transmembrane region" description="Helical" evidence="1">
    <location>
        <begin position="111"/>
        <end position="132"/>
    </location>
</feature>
<feature type="transmembrane region" description="Helical" evidence="1">
    <location>
        <begin position="37"/>
        <end position="56"/>
    </location>
</feature>
<dbReference type="InterPro" id="IPR009781">
    <property type="entry name" value="DUF1345"/>
</dbReference>
<comment type="caution">
    <text evidence="2">The sequence shown here is derived from an EMBL/GenBank/DDBJ whole genome shotgun (WGS) entry which is preliminary data.</text>
</comment>
<keyword evidence="1" id="KW-0472">Membrane</keyword>
<name>A0A4R5ULG3_9HYPH</name>
<keyword evidence="1" id="KW-1133">Transmembrane helix</keyword>
<evidence type="ECO:0000256" key="1">
    <source>
        <dbReference type="SAM" id="Phobius"/>
    </source>
</evidence>